<keyword evidence="3 9" id="KW-0812">Transmembrane</keyword>
<proteinExistence type="predicted"/>
<feature type="binding site" description="covalent" evidence="8">
    <location>
        <position position="62"/>
    </location>
    <ligand>
        <name>heme c</name>
        <dbReference type="ChEBI" id="CHEBI:61717"/>
    </ligand>
</feature>
<dbReference type="InterPro" id="IPR009056">
    <property type="entry name" value="Cyt_c-like_dom"/>
</dbReference>
<keyword evidence="4 8" id="KW-0479">Metal-binding</keyword>
<keyword evidence="7 9" id="KW-0472">Membrane</keyword>
<evidence type="ECO:0000256" key="1">
    <source>
        <dbReference type="ARBA" id="ARBA00004370"/>
    </source>
</evidence>
<evidence type="ECO:0000256" key="9">
    <source>
        <dbReference type="SAM" id="Phobius"/>
    </source>
</evidence>
<comment type="cofactor">
    <cofactor evidence="8">
        <name>heme c</name>
        <dbReference type="ChEBI" id="CHEBI:61717"/>
    </cofactor>
    <text evidence="8">Binds 1 heme c group covalently per subunit.</text>
</comment>
<dbReference type="GO" id="GO:0046872">
    <property type="term" value="F:metal ion binding"/>
    <property type="evidence" value="ECO:0007669"/>
    <property type="project" value="UniProtKB-KW"/>
</dbReference>
<evidence type="ECO:0000256" key="4">
    <source>
        <dbReference type="ARBA" id="ARBA00022723"/>
    </source>
</evidence>
<feature type="transmembrane region" description="Helical" evidence="9">
    <location>
        <begin position="228"/>
        <end position="246"/>
    </location>
</feature>
<dbReference type="GO" id="GO:0009055">
    <property type="term" value="F:electron transfer activity"/>
    <property type="evidence" value="ECO:0007669"/>
    <property type="project" value="InterPro"/>
</dbReference>
<keyword evidence="2 8" id="KW-0349">Heme</keyword>
<keyword evidence="5 9" id="KW-1133">Transmembrane helix</keyword>
<dbReference type="RefSeq" id="WP_395119771.1">
    <property type="nucleotide sequence ID" value="NZ_CP170721.1"/>
</dbReference>
<dbReference type="InterPro" id="IPR002326">
    <property type="entry name" value="Cyt_c1"/>
</dbReference>
<keyword evidence="10" id="KW-0732">Signal</keyword>
<accession>A0AB74UUX7</accession>
<feature type="domain" description="Cytochrome c" evidence="11">
    <location>
        <begin position="49"/>
        <end position="221"/>
    </location>
</feature>
<feature type="binding site" description="covalent" evidence="8">
    <location>
        <position position="66"/>
    </location>
    <ligand>
        <name>heme c</name>
        <dbReference type="ChEBI" id="CHEBI:61717"/>
    </ligand>
</feature>
<evidence type="ECO:0000256" key="10">
    <source>
        <dbReference type="SAM" id="SignalP"/>
    </source>
</evidence>
<dbReference type="Gene3D" id="1.10.760.10">
    <property type="entry name" value="Cytochrome c-like domain"/>
    <property type="match status" value="1"/>
</dbReference>
<dbReference type="GO" id="GO:0020037">
    <property type="term" value="F:heme binding"/>
    <property type="evidence" value="ECO:0007669"/>
    <property type="project" value="InterPro"/>
</dbReference>
<feature type="binding site" description="covalent" evidence="8">
    <location>
        <position position="65"/>
    </location>
    <ligand>
        <name>heme c</name>
        <dbReference type="ChEBI" id="CHEBI:61717"/>
    </ligand>
</feature>
<dbReference type="GO" id="GO:0016020">
    <property type="term" value="C:membrane"/>
    <property type="evidence" value="ECO:0007669"/>
    <property type="project" value="UniProtKB-SubCell"/>
</dbReference>
<protein>
    <submittedName>
        <fullName evidence="12">Cytochrome c1</fullName>
    </submittedName>
</protein>
<feature type="chain" id="PRO_5044501027" evidence="10">
    <location>
        <begin position="31"/>
        <end position="255"/>
    </location>
</feature>
<feature type="signal peptide" evidence="10">
    <location>
        <begin position="1"/>
        <end position="30"/>
    </location>
</feature>
<evidence type="ECO:0000256" key="5">
    <source>
        <dbReference type="ARBA" id="ARBA00022989"/>
    </source>
</evidence>
<dbReference type="Pfam" id="PF02167">
    <property type="entry name" value="Cytochrom_C1"/>
    <property type="match status" value="1"/>
</dbReference>
<dbReference type="SUPFAM" id="SSF46626">
    <property type="entry name" value="Cytochrome c"/>
    <property type="match status" value="1"/>
</dbReference>
<evidence type="ECO:0000256" key="8">
    <source>
        <dbReference type="PIRSR" id="PIRSR602326-1"/>
    </source>
</evidence>
<sequence>MTKLPTTMKHFLSGIALALGLFVGTLPAHAAESAKVELMKSGADVRDQASLQRGARLFFNYCVGCHSLKYVRYSRMAEDLGLTGDEVMKNLNFTGAKFQEPVVSHMPAALAGTWFGKAPPDLSLEVDAKGADWVYTYLNTFYLDPKSPIGWNNTTLPNAAMPFPLWELQGMQTAQMKPAKDGEAAGVEKLVLSHPGKMTPAQFQQATRDLTSFLQYVSEPAALQRHHYGIWVLLFLALFTFLAALLKKEYWKDVH</sequence>
<dbReference type="PANTHER" id="PTHR10266:SF3">
    <property type="entry name" value="CYTOCHROME C1, HEME PROTEIN, MITOCHONDRIAL"/>
    <property type="match status" value="1"/>
</dbReference>
<dbReference type="InterPro" id="IPR036909">
    <property type="entry name" value="Cyt_c-like_dom_sf"/>
</dbReference>
<dbReference type="PRINTS" id="PR00603">
    <property type="entry name" value="CYTOCHROMEC1"/>
</dbReference>
<keyword evidence="6 8" id="KW-0408">Iron</keyword>
<dbReference type="AlphaFoldDB" id="A0AB74UUX7"/>
<evidence type="ECO:0000313" key="12">
    <source>
        <dbReference type="EMBL" id="XIA19044.1"/>
    </source>
</evidence>
<evidence type="ECO:0000256" key="2">
    <source>
        <dbReference type="ARBA" id="ARBA00022617"/>
    </source>
</evidence>
<evidence type="ECO:0000256" key="7">
    <source>
        <dbReference type="ARBA" id="ARBA00023136"/>
    </source>
</evidence>
<dbReference type="EMBL" id="CP170721">
    <property type="protein sequence ID" value="XIA19044.1"/>
    <property type="molecule type" value="Genomic_DNA"/>
</dbReference>
<evidence type="ECO:0000259" key="11">
    <source>
        <dbReference type="PROSITE" id="PS51007"/>
    </source>
</evidence>
<organism evidence="12">
    <name type="scientific">Rhodanobacter sp. FW102-FHT14D07</name>
    <dbReference type="NCBI Taxonomy" id="3351462"/>
    <lineage>
        <taxon>Bacteria</taxon>
        <taxon>Pseudomonadati</taxon>
        <taxon>Pseudomonadota</taxon>
        <taxon>Gammaproteobacteria</taxon>
        <taxon>Lysobacterales</taxon>
        <taxon>Rhodanobacteraceae</taxon>
        <taxon>Rhodanobacter</taxon>
    </lineage>
</organism>
<evidence type="ECO:0000256" key="3">
    <source>
        <dbReference type="ARBA" id="ARBA00022692"/>
    </source>
</evidence>
<name>A0AB74UUX7_9GAMM</name>
<dbReference type="PANTHER" id="PTHR10266">
    <property type="entry name" value="CYTOCHROME C1"/>
    <property type="match status" value="1"/>
</dbReference>
<dbReference type="PROSITE" id="PS51007">
    <property type="entry name" value="CYTC"/>
    <property type="match status" value="1"/>
</dbReference>
<gene>
    <name evidence="12" type="ORF">ACFYG5_02545</name>
</gene>
<reference evidence="12" key="1">
    <citation type="submission" date="2024-10" db="EMBL/GenBank/DDBJ databases">
        <authorList>
            <person name="Lesea H.P."/>
            <person name="Kuehl J.V."/>
            <person name="Chandonia J.-M."/>
        </authorList>
    </citation>
    <scope>NUCLEOTIDE SEQUENCE</scope>
    <source>
        <strain evidence="12">FW102-FHT14D07</strain>
    </source>
</reference>
<comment type="subcellular location">
    <subcellularLocation>
        <location evidence="1">Membrane</location>
    </subcellularLocation>
</comment>
<evidence type="ECO:0000256" key="6">
    <source>
        <dbReference type="ARBA" id="ARBA00023004"/>
    </source>
</evidence>